<feature type="compositionally biased region" description="Basic residues" evidence="1">
    <location>
        <begin position="421"/>
        <end position="434"/>
    </location>
</feature>
<feature type="compositionally biased region" description="Basic and acidic residues" evidence="1">
    <location>
        <begin position="533"/>
        <end position="542"/>
    </location>
</feature>
<feature type="compositionally biased region" description="Basic residues" evidence="1">
    <location>
        <begin position="211"/>
        <end position="224"/>
    </location>
</feature>
<feature type="region of interest" description="Disordered" evidence="1">
    <location>
        <begin position="299"/>
        <end position="325"/>
    </location>
</feature>
<feature type="compositionally biased region" description="Low complexity" evidence="1">
    <location>
        <begin position="225"/>
        <end position="239"/>
    </location>
</feature>
<gene>
    <name evidence="2" type="ORF">SEMRO_887_G216370.1</name>
</gene>
<feature type="compositionally biased region" description="Polar residues" evidence="1">
    <location>
        <begin position="559"/>
        <end position="573"/>
    </location>
</feature>
<feature type="compositionally biased region" description="Basic residues" evidence="1">
    <location>
        <begin position="610"/>
        <end position="625"/>
    </location>
</feature>
<feature type="compositionally biased region" description="Low complexity" evidence="1">
    <location>
        <begin position="974"/>
        <end position="983"/>
    </location>
</feature>
<feature type="region of interest" description="Disordered" evidence="1">
    <location>
        <begin position="152"/>
        <end position="268"/>
    </location>
</feature>
<feature type="compositionally biased region" description="Basic and acidic residues" evidence="1">
    <location>
        <begin position="511"/>
        <end position="523"/>
    </location>
</feature>
<accession>A0A9N8ECR2</accession>
<feature type="compositionally biased region" description="Polar residues" evidence="1">
    <location>
        <begin position="786"/>
        <end position="798"/>
    </location>
</feature>
<dbReference type="AlphaFoldDB" id="A0A9N8ECR2"/>
<feature type="region of interest" description="Disordered" evidence="1">
    <location>
        <begin position="1"/>
        <end position="76"/>
    </location>
</feature>
<organism evidence="2 3">
    <name type="scientific">Seminavis robusta</name>
    <dbReference type="NCBI Taxonomy" id="568900"/>
    <lineage>
        <taxon>Eukaryota</taxon>
        <taxon>Sar</taxon>
        <taxon>Stramenopiles</taxon>
        <taxon>Ochrophyta</taxon>
        <taxon>Bacillariophyta</taxon>
        <taxon>Bacillariophyceae</taxon>
        <taxon>Bacillariophycidae</taxon>
        <taxon>Naviculales</taxon>
        <taxon>Naviculaceae</taxon>
        <taxon>Seminavis</taxon>
    </lineage>
</organism>
<feature type="compositionally biased region" description="Low complexity" evidence="1">
    <location>
        <begin position="891"/>
        <end position="913"/>
    </location>
</feature>
<feature type="compositionally biased region" description="Basic and acidic residues" evidence="1">
    <location>
        <begin position="478"/>
        <end position="491"/>
    </location>
</feature>
<feature type="region of interest" description="Disordered" evidence="1">
    <location>
        <begin position="98"/>
        <end position="122"/>
    </location>
</feature>
<feature type="region of interest" description="Disordered" evidence="1">
    <location>
        <begin position="783"/>
        <end position="1018"/>
    </location>
</feature>
<feature type="compositionally biased region" description="Basic and acidic residues" evidence="1">
    <location>
        <begin position="1"/>
        <end position="12"/>
    </location>
</feature>
<keyword evidence="3" id="KW-1185">Reference proteome</keyword>
<evidence type="ECO:0000256" key="1">
    <source>
        <dbReference type="SAM" id="MobiDB-lite"/>
    </source>
</evidence>
<feature type="region of interest" description="Disordered" evidence="1">
    <location>
        <begin position="361"/>
        <end position="381"/>
    </location>
</feature>
<comment type="caution">
    <text evidence="2">The sequence shown here is derived from an EMBL/GenBank/DDBJ whole genome shotgun (WGS) entry which is preliminary data.</text>
</comment>
<feature type="compositionally biased region" description="Polar residues" evidence="1">
    <location>
        <begin position="249"/>
        <end position="262"/>
    </location>
</feature>
<proteinExistence type="predicted"/>
<protein>
    <submittedName>
        <fullName evidence="2">Uncharacterized protein</fullName>
    </submittedName>
</protein>
<feature type="region of interest" description="Disordered" evidence="1">
    <location>
        <begin position="395"/>
        <end position="688"/>
    </location>
</feature>
<evidence type="ECO:0000313" key="3">
    <source>
        <dbReference type="Proteomes" id="UP001153069"/>
    </source>
</evidence>
<name>A0A9N8ECR2_9STRA</name>
<feature type="compositionally biased region" description="Polar residues" evidence="1">
    <location>
        <begin position="102"/>
        <end position="112"/>
    </location>
</feature>
<evidence type="ECO:0000313" key="2">
    <source>
        <dbReference type="EMBL" id="CAB9517869.1"/>
    </source>
</evidence>
<dbReference type="Proteomes" id="UP001153069">
    <property type="component" value="Unassembled WGS sequence"/>
</dbReference>
<sequence length="1018" mass="113074">MRTSHREHDPRPNHGLIGTLTKSWKDEQKQLKRGASSKGKHKSYSGEFTAPTSSEEFKGLPENSPNHHASDHHVSTSKIVLTRNMRMQAINSAVRKVASEAADSQPQLQQGKSAKKKGMVRNVKNSVRSMFHKSGEDEGGDLVGDETNWNLQASSGYFGEDSARRGRSRATLEQEAEPTEAVHGDTPIASRRRTGASSRMHNKSEGVVERTRRRNTERRQRRGNRGSMSPMRGSSMRASAGSDNHHRVSTATKTNRSEQITVGSDKFNKPDHLNSVLANAQAAKETVSAAKRETMMVQQTSESRLVHADRSRSTHSSSQRPQSHHMKNFDLSASALNDFPGVAALPVPQSRQDELKHNRSTSLMDTMNAGNSNQNKVVRYSTGSIPNGLTYEAELNNSANSFPPPSPTKSRSSRVIDKGSRQRSRHSKSRHSSSSRKITSGRHQDDAMGGSFTFPGDADVKKSSNNDNKISSSFRNFVENKGKSKGAADRHSHSKIRSGSSKMRNSSSRQHHGDRVEMADRSSKRSSKRRERSKMSASDRTHVRTSSRSVEEVACKSMPSASARENTTNTRNGSHGVLLAEQQPRHVKSVHARSSRKVEPESDGDDRDHSRRSKSMPRKGSKRLVKSHENEATNDTEAKQRSSSVGRQKHKSSRQPKSTNQKERQRRKLKKQLSKEHDDQSESGSVQWSRVTKALEVKKELEKTLNPNHIDNAAALPDLVPMAKELLGKQSLEEGSNPEAPTKLEESLELAKEMQRKLNPTNQLNAALPVDHGMHVVKGLLARATSEPTVPSNTSGETRSYHPRSSEPLAKEEQLAKSCHVESAGQRSSSLPPKPANVKVRSSSSTKKKTRKSTREKSNKTSEQKDLNGSPDAKEESRGRRKKKDSHRSPSVSKRSCSASQRSSRQHSSQYKRSSTDESNQYKRSSADESHHRSRKSGNKGNSSQYKRSCTDESNQYKRSSTDESHHRSRKSGSKGSSSQYKKSSTDESNPYTRSSTDESQRSRKSGSKASMTHIDKK</sequence>
<reference evidence="2" key="1">
    <citation type="submission" date="2020-06" db="EMBL/GenBank/DDBJ databases">
        <authorList>
            <consortium name="Plant Systems Biology data submission"/>
        </authorList>
    </citation>
    <scope>NUCLEOTIDE SEQUENCE</scope>
    <source>
        <strain evidence="2">D6</strain>
    </source>
</reference>
<feature type="compositionally biased region" description="Basic residues" evidence="1">
    <location>
        <begin position="585"/>
        <end position="595"/>
    </location>
</feature>
<feature type="compositionally biased region" description="Basic and acidic residues" evidence="1">
    <location>
        <begin position="626"/>
        <end position="640"/>
    </location>
</feature>
<dbReference type="EMBL" id="CAICTM010000885">
    <property type="protein sequence ID" value="CAB9517869.1"/>
    <property type="molecule type" value="Genomic_DNA"/>
</dbReference>
<feature type="compositionally biased region" description="Basic and acidic residues" evidence="1">
    <location>
        <begin position="853"/>
        <end position="878"/>
    </location>
</feature>
<feature type="compositionally biased region" description="Low complexity" evidence="1">
    <location>
        <begin position="497"/>
        <end position="508"/>
    </location>
</feature>
<feature type="compositionally biased region" description="Polar residues" evidence="1">
    <location>
        <begin position="939"/>
        <end position="959"/>
    </location>
</feature>